<dbReference type="Ensembl" id="ENSMNET00000008084.1">
    <property type="protein sequence ID" value="ENSMNEP00000001648.1"/>
    <property type="gene ID" value="ENSMNEG00000007257.1"/>
</dbReference>
<sequence length="71" mass="8155">MMHPGQPPSSCEKTTVISCVWTSRTSTVSSRMWRQRPCGWKNMAKWCWCWREPLRAPAHLDPQPQAGTGIQ</sequence>
<name>A0A2K6AR68_MACNE</name>
<dbReference type="GeneTree" id="ENSGT00940000159931"/>
<reference evidence="1" key="2">
    <citation type="submission" date="2025-09" db="UniProtKB">
        <authorList>
            <consortium name="Ensembl"/>
        </authorList>
    </citation>
    <scope>IDENTIFICATION</scope>
</reference>
<gene>
    <name evidence="1" type="primary">RAPGEF3</name>
</gene>
<dbReference type="AlphaFoldDB" id="A0A2K6AR68"/>
<proteinExistence type="predicted"/>
<dbReference type="Proteomes" id="UP000233120">
    <property type="component" value="Unassembled WGS sequence"/>
</dbReference>
<organism evidence="1 2">
    <name type="scientific">Macaca nemestrina</name>
    <name type="common">Pig-tailed macaque</name>
    <dbReference type="NCBI Taxonomy" id="9545"/>
    <lineage>
        <taxon>Eukaryota</taxon>
        <taxon>Metazoa</taxon>
        <taxon>Chordata</taxon>
        <taxon>Craniata</taxon>
        <taxon>Vertebrata</taxon>
        <taxon>Euteleostomi</taxon>
        <taxon>Mammalia</taxon>
        <taxon>Eutheria</taxon>
        <taxon>Euarchontoglires</taxon>
        <taxon>Primates</taxon>
        <taxon>Haplorrhini</taxon>
        <taxon>Catarrhini</taxon>
        <taxon>Cercopithecidae</taxon>
        <taxon>Cercopithecinae</taxon>
        <taxon>Macaca</taxon>
    </lineage>
</organism>
<dbReference type="Bgee" id="ENSMNEG00000007257">
    <property type="expression patterns" value="Expressed in adult mammalian kidney and 11 other cell types or tissues"/>
</dbReference>
<reference evidence="1" key="1">
    <citation type="submission" date="2025-08" db="UniProtKB">
        <authorList>
            <consortium name="Ensembl"/>
        </authorList>
    </citation>
    <scope>IDENTIFICATION</scope>
</reference>
<keyword evidence="2" id="KW-1185">Reference proteome</keyword>
<evidence type="ECO:0000313" key="2">
    <source>
        <dbReference type="Proteomes" id="UP000233120"/>
    </source>
</evidence>
<evidence type="ECO:0000313" key="1">
    <source>
        <dbReference type="Ensembl" id="ENSMNEP00000001648.1"/>
    </source>
</evidence>
<protein>
    <submittedName>
        <fullName evidence="1">Rap guanine nucleotide exchange factor 3</fullName>
    </submittedName>
</protein>
<accession>A0A2K6AR68</accession>